<keyword evidence="2" id="KW-1185">Reference proteome</keyword>
<protein>
    <submittedName>
        <fullName evidence="1">Pentatricopeptide repeat-containing protein</fullName>
    </submittedName>
</protein>
<proteinExistence type="predicted"/>
<dbReference type="AlphaFoldDB" id="A0AAW0M4G8"/>
<dbReference type="Proteomes" id="UP000237347">
    <property type="component" value="Unassembled WGS sequence"/>
</dbReference>
<evidence type="ECO:0000313" key="2">
    <source>
        <dbReference type="Proteomes" id="UP000237347"/>
    </source>
</evidence>
<gene>
    <name evidence="1" type="ORF">CFP56_010503</name>
</gene>
<name>A0AAW0M4G8_QUESU</name>
<reference evidence="1 2" key="1">
    <citation type="journal article" date="2018" name="Sci. Data">
        <title>The draft genome sequence of cork oak.</title>
        <authorList>
            <person name="Ramos A.M."/>
            <person name="Usie A."/>
            <person name="Barbosa P."/>
            <person name="Barros P.M."/>
            <person name="Capote T."/>
            <person name="Chaves I."/>
            <person name="Simoes F."/>
            <person name="Abreu I."/>
            <person name="Carrasquinho I."/>
            <person name="Faro C."/>
            <person name="Guimaraes J.B."/>
            <person name="Mendonca D."/>
            <person name="Nobrega F."/>
            <person name="Rodrigues L."/>
            <person name="Saibo N.J.M."/>
            <person name="Varela M.C."/>
            <person name="Egas C."/>
            <person name="Matos J."/>
            <person name="Miguel C.M."/>
            <person name="Oliveira M.M."/>
            <person name="Ricardo C.P."/>
            <person name="Goncalves S."/>
        </authorList>
    </citation>
    <scope>NUCLEOTIDE SEQUENCE [LARGE SCALE GENOMIC DNA]</scope>
    <source>
        <strain evidence="2">cv. HL8</strain>
    </source>
</reference>
<accession>A0AAW0M4G8</accession>
<dbReference type="EMBL" id="PKMF04000017">
    <property type="protein sequence ID" value="KAK7858783.1"/>
    <property type="molecule type" value="Genomic_DNA"/>
</dbReference>
<evidence type="ECO:0000313" key="1">
    <source>
        <dbReference type="EMBL" id="KAK7858783.1"/>
    </source>
</evidence>
<organism evidence="1 2">
    <name type="scientific">Quercus suber</name>
    <name type="common">Cork oak</name>
    <dbReference type="NCBI Taxonomy" id="58331"/>
    <lineage>
        <taxon>Eukaryota</taxon>
        <taxon>Viridiplantae</taxon>
        <taxon>Streptophyta</taxon>
        <taxon>Embryophyta</taxon>
        <taxon>Tracheophyta</taxon>
        <taxon>Spermatophyta</taxon>
        <taxon>Magnoliopsida</taxon>
        <taxon>eudicotyledons</taxon>
        <taxon>Gunneridae</taxon>
        <taxon>Pentapetalae</taxon>
        <taxon>rosids</taxon>
        <taxon>fabids</taxon>
        <taxon>Fagales</taxon>
        <taxon>Fagaceae</taxon>
        <taxon>Quercus</taxon>
    </lineage>
</organism>
<sequence>MRNVQCYRPITKDIPIPHNHKTITLPLAEFFTHIIIDQPPKREPEHNISITNNTSYWTKTIHKLCSKDHNVNEALCLLDRLSLRGYQPDSLNINTIITHSATLINHFSEAHHLLLLFIA</sequence>
<comment type="caution">
    <text evidence="1">The sequence shown here is derived from an EMBL/GenBank/DDBJ whole genome shotgun (WGS) entry which is preliminary data.</text>
</comment>